<dbReference type="SUPFAM" id="SSF52540">
    <property type="entry name" value="P-loop containing nucleoside triphosphate hydrolases"/>
    <property type="match status" value="1"/>
</dbReference>
<name>A0A327VX22_9BACT</name>
<dbReference type="OrthoDB" id="9804504at2"/>
<sequence length="173" mass="19665">MRFIQLTGLSGAGKTTIANAVQERLRQQGYQTEVIDGDVYRQTLCKDLGFSREDRYENIRRLSTVAAEKTKAGVITLLSVIHPYEEMRKWAADNYGAHTIWIHCPLETLLDRDTKGLYRRALLPDGHPEKLHNLTGVNDPYEVPVSPQLIIHTHEETIHDAVERLSSYILASL</sequence>
<evidence type="ECO:0000313" key="8">
    <source>
        <dbReference type="EMBL" id="RAJ80022.1"/>
    </source>
</evidence>
<evidence type="ECO:0000256" key="6">
    <source>
        <dbReference type="RuleBase" id="RU004347"/>
    </source>
</evidence>
<organism evidence="8 9">
    <name type="scientific">Chitinophaga dinghuensis</name>
    <dbReference type="NCBI Taxonomy" id="1539050"/>
    <lineage>
        <taxon>Bacteria</taxon>
        <taxon>Pseudomonadati</taxon>
        <taxon>Bacteroidota</taxon>
        <taxon>Chitinophagia</taxon>
        <taxon>Chitinophagales</taxon>
        <taxon>Chitinophagaceae</taxon>
        <taxon>Chitinophaga</taxon>
    </lineage>
</organism>
<evidence type="ECO:0000256" key="1">
    <source>
        <dbReference type="ARBA" id="ARBA00001823"/>
    </source>
</evidence>
<dbReference type="EMBL" id="QLMA01000005">
    <property type="protein sequence ID" value="RAJ80022.1"/>
    <property type="molecule type" value="Genomic_DNA"/>
</dbReference>
<accession>A0A327VX22</accession>
<comment type="catalytic activity">
    <reaction evidence="1 6">
        <text>adenosine 5'-phosphosulfate + ATP = 3'-phosphoadenylyl sulfate + ADP + H(+)</text>
        <dbReference type="Rhea" id="RHEA:24152"/>
        <dbReference type="ChEBI" id="CHEBI:15378"/>
        <dbReference type="ChEBI" id="CHEBI:30616"/>
        <dbReference type="ChEBI" id="CHEBI:58243"/>
        <dbReference type="ChEBI" id="CHEBI:58339"/>
        <dbReference type="ChEBI" id="CHEBI:456216"/>
        <dbReference type="EC" id="2.7.1.25"/>
    </reaction>
</comment>
<keyword evidence="5 6" id="KW-0067">ATP-binding</keyword>
<dbReference type="GO" id="GO:0004020">
    <property type="term" value="F:adenylylsulfate kinase activity"/>
    <property type="evidence" value="ECO:0007669"/>
    <property type="project" value="UniProtKB-EC"/>
</dbReference>
<feature type="domain" description="APS kinase" evidence="7">
    <location>
        <begin position="4"/>
        <end position="151"/>
    </location>
</feature>
<dbReference type="EC" id="2.7.1.25" evidence="2 6"/>
<keyword evidence="4 6" id="KW-0547">Nucleotide-binding</keyword>
<keyword evidence="6 8" id="KW-0418">Kinase</keyword>
<dbReference type="InterPro" id="IPR002891">
    <property type="entry name" value="APS"/>
</dbReference>
<proteinExistence type="inferred from homology"/>
<dbReference type="UniPathway" id="UPA00140">
    <property type="reaction ID" value="UER00205"/>
</dbReference>
<evidence type="ECO:0000259" key="7">
    <source>
        <dbReference type="Pfam" id="PF01583"/>
    </source>
</evidence>
<keyword evidence="9" id="KW-1185">Reference proteome</keyword>
<evidence type="ECO:0000256" key="3">
    <source>
        <dbReference type="ARBA" id="ARBA00022679"/>
    </source>
</evidence>
<dbReference type="GO" id="GO:0070814">
    <property type="term" value="P:hydrogen sulfide biosynthetic process"/>
    <property type="evidence" value="ECO:0007669"/>
    <property type="project" value="UniProtKB-UniPathway"/>
</dbReference>
<dbReference type="GO" id="GO:0005737">
    <property type="term" value="C:cytoplasm"/>
    <property type="evidence" value="ECO:0007669"/>
    <property type="project" value="TreeGrafter"/>
</dbReference>
<dbReference type="PANTHER" id="PTHR42700:SF1">
    <property type="entry name" value="SULFATE ADENYLYLTRANSFERASE"/>
    <property type="match status" value="1"/>
</dbReference>
<dbReference type="CDD" id="cd02027">
    <property type="entry name" value="APSK"/>
    <property type="match status" value="1"/>
</dbReference>
<dbReference type="Proteomes" id="UP000249819">
    <property type="component" value="Unassembled WGS sequence"/>
</dbReference>
<dbReference type="GO" id="GO:0005524">
    <property type="term" value="F:ATP binding"/>
    <property type="evidence" value="ECO:0007669"/>
    <property type="project" value="UniProtKB-KW"/>
</dbReference>
<gene>
    <name evidence="8" type="ORF">CLV59_105129</name>
</gene>
<dbReference type="Pfam" id="PF01583">
    <property type="entry name" value="APS_kinase"/>
    <property type="match status" value="1"/>
</dbReference>
<dbReference type="InterPro" id="IPR050512">
    <property type="entry name" value="Sulf_AdTrans/APS_kinase"/>
</dbReference>
<dbReference type="GO" id="GO:0019379">
    <property type="term" value="P:sulfate assimilation, phosphoadenylyl sulfate reduction by phosphoadenylyl-sulfate reductase (thioredoxin)"/>
    <property type="evidence" value="ECO:0007669"/>
    <property type="project" value="TreeGrafter"/>
</dbReference>
<dbReference type="GO" id="GO:0004781">
    <property type="term" value="F:sulfate adenylyltransferase (ATP) activity"/>
    <property type="evidence" value="ECO:0007669"/>
    <property type="project" value="TreeGrafter"/>
</dbReference>
<evidence type="ECO:0000256" key="4">
    <source>
        <dbReference type="ARBA" id="ARBA00022741"/>
    </source>
</evidence>
<evidence type="ECO:0000256" key="2">
    <source>
        <dbReference type="ARBA" id="ARBA00012121"/>
    </source>
</evidence>
<dbReference type="GO" id="GO:0010134">
    <property type="term" value="P:sulfate assimilation via adenylyl sulfate reduction"/>
    <property type="evidence" value="ECO:0007669"/>
    <property type="project" value="TreeGrafter"/>
</dbReference>
<dbReference type="Gene3D" id="3.40.50.300">
    <property type="entry name" value="P-loop containing nucleotide triphosphate hydrolases"/>
    <property type="match status" value="1"/>
</dbReference>
<protein>
    <recommendedName>
        <fullName evidence="2 6">Adenylyl-sulfate kinase</fullName>
        <ecNumber evidence="2 6">2.7.1.25</ecNumber>
    </recommendedName>
</protein>
<reference evidence="8 9" key="1">
    <citation type="submission" date="2018-06" db="EMBL/GenBank/DDBJ databases">
        <title>Genomic Encyclopedia of Archaeal and Bacterial Type Strains, Phase II (KMG-II): from individual species to whole genera.</title>
        <authorList>
            <person name="Goeker M."/>
        </authorList>
    </citation>
    <scope>NUCLEOTIDE SEQUENCE [LARGE SCALE GENOMIC DNA]</scope>
    <source>
        <strain evidence="8 9">DSM 29821</strain>
    </source>
</reference>
<dbReference type="RefSeq" id="WP_111593051.1">
    <property type="nucleotide sequence ID" value="NZ_QLMA01000005.1"/>
</dbReference>
<evidence type="ECO:0000256" key="5">
    <source>
        <dbReference type="ARBA" id="ARBA00022840"/>
    </source>
</evidence>
<evidence type="ECO:0000313" key="9">
    <source>
        <dbReference type="Proteomes" id="UP000249819"/>
    </source>
</evidence>
<dbReference type="InterPro" id="IPR059117">
    <property type="entry name" value="APS_kinase_dom"/>
</dbReference>
<keyword evidence="3 6" id="KW-0808">Transferase</keyword>
<dbReference type="InterPro" id="IPR027417">
    <property type="entry name" value="P-loop_NTPase"/>
</dbReference>
<dbReference type="AlphaFoldDB" id="A0A327VX22"/>
<comment type="similarity">
    <text evidence="6">Belongs to the APS kinase family.</text>
</comment>
<comment type="caution">
    <text evidence="8">The sequence shown here is derived from an EMBL/GenBank/DDBJ whole genome shotgun (WGS) entry which is preliminary data.</text>
</comment>
<comment type="function">
    <text evidence="6">Catalyzes the synthesis of activated sulfate.</text>
</comment>
<dbReference type="NCBIfam" id="TIGR00455">
    <property type="entry name" value="apsK"/>
    <property type="match status" value="1"/>
</dbReference>
<dbReference type="PANTHER" id="PTHR42700">
    <property type="entry name" value="SULFATE ADENYLYLTRANSFERASE"/>
    <property type="match status" value="1"/>
</dbReference>
<comment type="pathway">
    <text evidence="6">Sulfur metabolism; hydrogen sulfide biosynthesis; sulfite from sulfate: step 2/3.</text>
</comment>